<keyword evidence="3 6" id="KW-0464">Manganese</keyword>
<dbReference type="InterPro" id="IPR004216">
    <property type="entry name" value="Fuc/Ara_isomerase_C"/>
</dbReference>
<protein>
    <recommendedName>
        <fullName evidence="6">L-arabinose isomerase</fullName>
        <ecNumber evidence="6">5.3.1.4</ecNumber>
    </recommendedName>
</protein>
<accession>A0A7Y9NM52</accession>
<dbReference type="SUPFAM" id="SSF50443">
    <property type="entry name" value="FucI/AraA C-terminal domain-like"/>
    <property type="match status" value="1"/>
</dbReference>
<dbReference type="SUPFAM" id="SSF53743">
    <property type="entry name" value="FucI/AraA N-terminal and middle domains"/>
    <property type="match status" value="1"/>
</dbReference>
<dbReference type="HAMAP" id="MF_00519">
    <property type="entry name" value="Arabinose_Isome"/>
    <property type="match status" value="1"/>
</dbReference>
<evidence type="ECO:0000313" key="11">
    <source>
        <dbReference type="Proteomes" id="UP000534186"/>
    </source>
</evidence>
<sequence length="484" mass="52930">MKVSKSLKIWFVTGSQHLYGKEALTQVANNSREIAGSLNAGSVIPYEIFHKPTVTTSEEVKALCREANADETCLGLVLWMHTFSPAKMWIAGLIALNKPILHLHTQFNLALPWSSIDMDFMNLHQAAHGDREFGFITARLKLARKVVVGFWQDPDTVLEIAAWTRAAAGWHESQSLKVARFGDNMREVAVTEGDKVAAQAQLGYSVNGYGVADLVDRIQQSSETEVAKLVDAYREDYSIAKEHDRPEALRAAARIELGLRGFLTEGGFGAFTDTFQDLHGLDQLPGIAVQRLMADGFGFAGEGDWKTAALVRTMKVMALGLPGGTSFMEDYTYDFSGTPKVLGSHMLEICPSIAAGKPSLEVHPLGIGGKADPVRLVFTAPPGPAVVTSLVDMGDRFRMIVNEVDVIQPEQPLPKLPVARAVWVPRPSLKIAAAAWIYAGGAHHTGFSQALTLEHLEDFAEIAGIELVIIDSETRIRDFRSQIR</sequence>
<dbReference type="NCBIfam" id="NF002795">
    <property type="entry name" value="PRK02929.1"/>
    <property type="match status" value="1"/>
</dbReference>
<dbReference type="GO" id="GO:0030145">
    <property type="term" value="F:manganese ion binding"/>
    <property type="evidence" value="ECO:0007669"/>
    <property type="project" value="UniProtKB-UniRule"/>
</dbReference>
<dbReference type="CDD" id="cd03557">
    <property type="entry name" value="L-arabinose_isomerase"/>
    <property type="match status" value="1"/>
</dbReference>
<evidence type="ECO:0000259" key="9">
    <source>
        <dbReference type="Pfam" id="PF24856"/>
    </source>
</evidence>
<keyword evidence="1 6" id="KW-0479">Metal-binding</keyword>
<name>A0A7Y9NM52_9BACT</name>
<gene>
    <name evidence="6" type="primary">araA</name>
    <name evidence="10" type="ORF">HDF12_002167</name>
</gene>
<feature type="binding site" evidence="6">
    <location>
        <position position="302"/>
    </location>
    <ligand>
        <name>Mn(2+)</name>
        <dbReference type="ChEBI" id="CHEBI:29035"/>
    </ligand>
</feature>
<dbReference type="Pfam" id="PF02610">
    <property type="entry name" value="AraA_N"/>
    <property type="match status" value="1"/>
</dbReference>
<dbReference type="InterPro" id="IPR055390">
    <property type="entry name" value="AraA_central"/>
</dbReference>
<comment type="catalytic activity">
    <reaction evidence="6">
        <text>beta-L-arabinopyranose = L-ribulose</text>
        <dbReference type="Rhea" id="RHEA:14821"/>
        <dbReference type="ChEBI" id="CHEBI:16880"/>
        <dbReference type="ChEBI" id="CHEBI:40886"/>
        <dbReference type="EC" id="5.3.1.4"/>
    </reaction>
</comment>
<evidence type="ECO:0000313" key="10">
    <source>
        <dbReference type="EMBL" id="NYF51802.1"/>
    </source>
</evidence>
<dbReference type="EC" id="5.3.1.4" evidence="6"/>
<feature type="domain" description="L-arabinose isomerase C-terminal" evidence="8">
    <location>
        <begin position="324"/>
        <end position="466"/>
    </location>
</feature>
<dbReference type="Pfam" id="PF24856">
    <property type="entry name" value="AraA_central"/>
    <property type="match status" value="1"/>
</dbReference>
<evidence type="ECO:0000256" key="3">
    <source>
        <dbReference type="ARBA" id="ARBA00023211"/>
    </source>
</evidence>
<dbReference type="AlphaFoldDB" id="A0A7Y9NM52"/>
<comment type="pathway">
    <text evidence="6">Carbohydrate degradation; L-arabinose degradation via L-ribulose; D-xylulose 5-phosphate from L-arabinose (bacterial route): step 1/3.</text>
</comment>
<dbReference type="InterPro" id="IPR003762">
    <property type="entry name" value="Lara_isomerase"/>
</dbReference>
<dbReference type="UniPathway" id="UPA00145">
    <property type="reaction ID" value="UER00565"/>
</dbReference>
<dbReference type="GO" id="GO:0005829">
    <property type="term" value="C:cytosol"/>
    <property type="evidence" value="ECO:0007669"/>
    <property type="project" value="TreeGrafter"/>
</dbReference>
<dbReference type="InterPro" id="IPR055389">
    <property type="entry name" value="AraA_N"/>
</dbReference>
<dbReference type="InterPro" id="IPR024664">
    <property type="entry name" value="Ara_Isoase_C"/>
</dbReference>
<keyword evidence="5 6" id="KW-0119">Carbohydrate metabolism</keyword>
<feature type="domain" description="L-arabinose isomerase N-terminal" evidence="7">
    <location>
        <begin position="8"/>
        <end position="174"/>
    </location>
</feature>
<feature type="binding site" evidence="6">
    <location>
        <position position="444"/>
    </location>
    <ligand>
        <name>Mn(2+)</name>
        <dbReference type="ChEBI" id="CHEBI:29035"/>
    </ligand>
</feature>
<dbReference type="InterPro" id="IPR009015">
    <property type="entry name" value="Fucose_isomerase_N/cen_sf"/>
</dbReference>
<comment type="cofactor">
    <cofactor evidence="6">
        <name>Mn(2+)</name>
        <dbReference type="ChEBI" id="CHEBI:29035"/>
    </cofactor>
    <text evidence="6">Binds 1 Mn(2+) ion per subunit.</text>
</comment>
<evidence type="ECO:0000256" key="6">
    <source>
        <dbReference type="HAMAP-Rule" id="MF_00519"/>
    </source>
</evidence>
<evidence type="ECO:0000256" key="2">
    <source>
        <dbReference type="ARBA" id="ARBA00022935"/>
    </source>
</evidence>
<dbReference type="PIRSF" id="PIRSF001478">
    <property type="entry name" value="L-ara_isomerase"/>
    <property type="match status" value="1"/>
</dbReference>
<evidence type="ECO:0000259" key="8">
    <source>
        <dbReference type="Pfam" id="PF11762"/>
    </source>
</evidence>
<dbReference type="PANTHER" id="PTHR38464">
    <property type="entry name" value="L-ARABINOSE ISOMERASE"/>
    <property type="match status" value="1"/>
</dbReference>
<keyword evidence="4 6" id="KW-0413">Isomerase</keyword>
<comment type="function">
    <text evidence="6">Catalyzes the conversion of L-arabinose to L-ribulose.</text>
</comment>
<dbReference type="InterPro" id="IPR038583">
    <property type="entry name" value="AraA_N_sf"/>
</dbReference>
<dbReference type="GO" id="GO:0008733">
    <property type="term" value="F:L-arabinose isomerase activity"/>
    <property type="evidence" value="ECO:0007669"/>
    <property type="project" value="UniProtKB-UniRule"/>
</dbReference>
<evidence type="ECO:0000259" key="7">
    <source>
        <dbReference type="Pfam" id="PF02610"/>
    </source>
</evidence>
<feature type="domain" description="L-arabinose isomerase central" evidence="9">
    <location>
        <begin position="177"/>
        <end position="319"/>
    </location>
</feature>
<feature type="binding site" evidence="6">
    <location>
        <position position="345"/>
    </location>
    <ligand>
        <name>Mn(2+)</name>
        <dbReference type="ChEBI" id="CHEBI:29035"/>
    </ligand>
</feature>
<dbReference type="EMBL" id="JACCCV010000001">
    <property type="protein sequence ID" value="NYF51802.1"/>
    <property type="molecule type" value="Genomic_DNA"/>
</dbReference>
<feature type="binding site" evidence="6">
    <location>
        <position position="329"/>
    </location>
    <ligand>
        <name>Mn(2+)</name>
        <dbReference type="ChEBI" id="CHEBI:29035"/>
    </ligand>
</feature>
<keyword evidence="2 6" id="KW-0054">Arabinose catabolism</keyword>
<evidence type="ECO:0000256" key="4">
    <source>
        <dbReference type="ARBA" id="ARBA00023235"/>
    </source>
</evidence>
<dbReference type="PANTHER" id="PTHR38464:SF1">
    <property type="entry name" value="L-ARABINOSE ISOMERASE"/>
    <property type="match status" value="1"/>
</dbReference>
<dbReference type="Pfam" id="PF11762">
    <property type="entry name" value="Arabinose_Iso_C"/>
    <property type="match status" value="1"/>
</dbReference>
<reference evidence="10 11" key="1">
    <citation type="submission" date="2020-07" db="EMBL/GenBank/DDBJ databases">
        <title>Genomic Encyclopedia of Type Strains, Phase IV (KMG-V): Genome sequencing to study the core and pangenomes of soil and plant-associated prokaryotes.</title>
        <authorList>
            <person name="Whitman W."/>
        </authorList>
    </citation>
    <scope>NUCLEOTIDE SEQUENCE [LARGE SCALE GENOMIC DNA]</scope>
    <source>
        <strain evidence="10 11">M8UP30</strain>
    </source>
</reference>
<dbReference type="GO" id="GO:0019569">
    <property type="term" value="P:L-arabinose catabolic process to D-xylulose 5-phosphate"/>
    <property type="evidence" value="ECO:0007669"/>
    <property type="project" value="UniProtKB-UniRule"/>
</dbReference>
<evidence type="ECO:0000256" key="1">
    <source>
        <dbReference type="ARBA" id="ARBA00022723"/>
    </source>
</evidence>
<dbReference type="Proteomes" id="UP000534186">
    <property type="component" value="Unassembled WGS sequence"/>
</dbReference>
<organism evidence="10 11">
    <name type="scientific">Tunturiibacter lichenicola</name>
    <dbReference type="NCBI Taxonomy" id="2051959"/>
    <lineage>
        <taxon>Bacteria</taxon>
        <taxon>Pseudomonadati</taxon>
        <taxon>Acidobacteriota</taxon>
        <taxon>Terriglobia</taxon>
        <taxon>Terriglobales</taxon>
        <taxon>Acidobacteriaceae</taxon>
        <taxon>Tunturiibacter</taxon>
    </lineage>
</organism>
<dbReference type="Gene3D" id="3.40.50.10940">
    <property type="match status" value="1"/>
</dbReference>
<comment type="caution">
    <text evidence="10">The sequence shown here is derived from an EMBL/GenBank/DDBJ whole genome shotgun (WGS) entry which is preliminary data.</text>
</comment>
<comment type="similarity">
    <text evidence="6">Belongs to the arabinose isomerase family.</text>
</comment>
<evidence type="ECO:0000256" key="5">
    <source>
        <dbReference type="ARBA" id="ARBA00023277"/>
    </source>
</evidence>
<proteinExistence type="inferred from homology"/>